<dbReference type="InterPro" id="IPR013087">
    <property type="entry name" value="Znf_C2H2_type"/>
</dbReference>
<keyword evidence="3" id="KW-0677">Repeat</keyword>
<keyword evidence="2" id="KW-0479">Metal-binding</keyword>
<organism evidence="10 11">
    <name type="scientific">Meganyctiphanes norvegica</name>
    <name type="common">Northern krill</name>
    <name type="synonym">Thysanopoda norvegica</name>
    <dbReference type="NCBI Taxonomy" id="48144"/>
    <lineage>
        <taxon>Eukaryota</taxon>
        <taxon>Metazoa</taxon>
        <taxon>Ecdysozoa</taxon>
        <taxon>Arthropoda</taxon>
        <taxon>Crustacea</taxon>
        <taxon>Multicrustacea</taxon>
        <taxon>Malacostraca</taxon>
        <taxon>Eumalacostraca</taxon>
        <taxon>Eucarida</taxon>
        <taxon>Euphausiacea</taxon>
        <taxon>Euphausiidae</taxon>
        <taxon>Meganyctiphanes</taxon>
    </lineage>
</organism>
<evidence type="ECO:0000313" key="11">
    <source>
        <dbReference type="Proteomes" id="UP001497623"/>
    </source>
</evidence>
<dbReference type="GO" id="GO:0008270">
    <property type="term" value="F:zinc ion binding"/>
    <property type="evidence" value="ECO:0007669"/>
    <property type="project" value="UniProtKB-KW"/>
</dbReference>
<reference evidence="10 11" key="1">
    <citation type="submission" date="2024-05" db="EMBL/GenBank/DDBJ databases">
        <authorList>
            <person name="Wallberg A."/>
        </authorList>
    </citation>
    <scope>NUCLEOTIDE SEQUENCE [LARGE SCALE GENOMIC DNA]</scope>
</reference>
<dbReference type="PROSITE" id="PS50157">
    <property type="entry name" value="ZINC_FINGER_C2H2_2"/>
    <property type="match status" value="2"/>
</dbReference>
<feature type="domain" description="C2H2-type" evidence="9">
    <location>
        <begin position="72"/>
        <end position="99"/>
    </location>
</feature>
<dbReference type="Pfam" id="PF00096">
    <property type="entry name" value="zf-C2H2"/>
    <property type="match status" value="1"/>
</dbReference>
<dbReference type="Gene3D" id="3.30.160.60">
    <property type="entry name" value="Classic Zinc Finger"/>
    <property type="match status" value="1"/>
</dbReference>
<evidence type="ECO:0000259" key="9">
    <source>
        <dbReference type="PROSITE" id="PS50157"/>
    </source>
</evidence>
<keyword evidence="6" id="KW-0238">DNA-binding</keyword>
<evidence type="ECO:0000256" key="2">
    <source>
        <dbReference type="ARBA" id="ARBA00022723"/>
    </source>
</evidence>
<feature type="non-terminal residue" evidence="10">
    <location>
        <position position="121"/>
    </location>
</feature>
<evidence type="ECO:0000313" key="10">
    <source>
        <dbReference type="EMBL" id="CAL4110428.1"/>
    </source>
</evidence>
<evidence type="ECO:0000256" key="5">
    <source>
        <dbReference type="ARBA" id="ARBA00022833"/>
    </source>
</evidence>
<comment type="subcellular location">
    <subcellularLocation>
        <location evidence="1">Nucleus</location>
    </subcellularLocation>
</comment>
<evidence type="ECO:0000256" key="8">
    <source>
        <dbReference type="PROSITE-ProRule" id="PRU00042"/>
    </source>
</evidence>
<keyword evidence="5" id="KW-0862">Zinc</keyword>
<feature type="domain" description="C2H2-type" evidence="9">
    <location>
        <begin position="45"/>
        <end position="72"/>
    </location>
</feature>
<keyword evidence="11" id="KW-1185">Reference proteome</keyword>
<dbReference type="EMBL" id="CAXKWB010014390">
    <property type="protein sequence ID" value="CAL4110428.1"/>
    <property type="molecule type" value="Genomic_DNA"/>
</dbReference>
<gene>
    <name evidence="10" type="ORF">MNOR_LOCUS19403</name>
</gene>
<keyword evidence="7" id="KW-0539">Nucleus</keyword>
<dbReference type="GO" id="GO:0005634">
    <property type="term" value="C:nucleus"/>
    <property type="evidence" value="ECO:0007669"/>
    <property type="project" value="UniProtKB-SubCell"/>
</dbReference>
<dbReference type="PANTHER" id="PTHR24392">
    <property type="entry name" value="ZINC FINGER PROTEIN"/>
    <property type="match status" value="1"/>
</dbReference>
<evidence type="ECO:0000256" key="4">
    <source>
        <dbReference type="ARBA" id="ARBA00022771"/>
    </source>
</evidence>
<accession>A0AAV2R2X9</accession>
<evidence type="ECO:0000256" key="1">
    <source>
        <dbReference type="ARBA" id="ARBA00004123"/>
    </source>
</evidence>
<dbReference type="PROSITE" id="PS00028">
    <property type="entry name" value="ZINC_FINGER_C2H2_1"/>
    <property type="match status" value="1"/>
</dbReference>
<keyword evidence="4 8" id="KW-0863">Zinc-finger</keyword>
<protein>
    <recommendedName>
        <fullName evidence="9">C2H2-type domain-containing protein</fullName>
    </recommendedName>
</protein>
<dbReference type="AlphaFoldDB" id="A0AAV2R2X9"/>
<evidence type="ECO:0000256" key="7">
    <source>
        <dbReference type="ARBA" id="ARBA00023242"/>
    </source>
</evidence>
<dbReference type="SMART" id="SM00355">
    <property type="entry name" value="ZnF_C2H2"/>
    <property type="match status" value="3"/>
</dbReference>
<sequence length="121" mass="13598">TEVRSTCEKHVPLQAIDNAHKCTECEFKYASKVDLSNHLISHSIYACDKCEYRNNSIQGLKGHIKIHSQKKLKCSQCEFKGTSTNTLSNHMKTHIGEKICSVSTSENASRRSLSSKRDLSV</sequence>
<evidence type="ECO:0000256" key="6">
    <source>
        <dbReference type="ARBA" id="ARBA00023125"/>
    </source>
</evidence>
<dbReference type="SUPFAM" id="SSF57667">
    <property type="entry name" value="beta-beta-alpha zinc fingers"/>
    <property type="match status" value="1"/>
</dbReference>
<evidence type="ECO:0000256" key="3">
    <source>
        <dbReference type="ARBA" id="ARBA00022737"/>
    </source>
</evidence>
<feature type="non-terminal residue" evidence="10">
    <location>
        <position position="1"/>
    </location>
</feature>
<name>A0AAV2R2X9_MEGNR</name>
<dbReference type="Proteomes" id="UP001497623">
    <property type="component" value="Unassembled WGS sequence"/>
</dbReference>
<proteinExistence type="predicted"/>
<comment type="caution">
    <text evidence="10">The sequence shown here is derived from an EMBL/GenBank/DDBJ whole genome shotgun (WGS) entry which is preliminary data.</text>
</comment>
<dbReference type="InterPro" id="IPR036236">
    <property type="entry name" value="Znf_C2H2_sf"/>
</dbReference>
<dbReference type="GO" id="GO:0003677">
    <property type="term" value="F:DNA binding"/>
    <property type="evidence" value="ECO:0007669"/>
    <property type="project" value="UniProtKB-KW"/>
</dbReference>